<dbReference type="Proteomes" id="UP001153069">
    <property type="component" value="Unassembled WGS sequence"/>
</dbReference>
<comment type="caution">
    <text evidence="2">The sequence shown here is derived from an EMBL/GenBank/DDBJ whole genome shotgun (WGS) entry which is preliminary data.</text>
</comment>
<keyword evidence="1" id="KW-0812">Transmembrane</keyword>
<protein>
    <recommendedName>
        <fullName evidence="4">Transmembrane protein</fullName>
    </recommendedName>
</protein>
<evidence type="ECO:0000256" key="1">
    <source>
        <dbReference type="SAM" id="Phobius"/>
    </source>
</evidence>
<name>A0A9N8HA18_9STRA</name>
<gene>
    <name evidence="2" type="ORF">SEMRO_301_G111980.1</name>
</gene>
<dbReference type="OrthoDB" id="45035at2759"/>
<keyword evidence="1" id="KW-1133">Transmembrane helix</keyword>
<evidence type="ECO:0000313" key="2">
    <source>
        <dbReference type="EMBL" id="CAB9507323.1"/>
    </source>
</evidence>
<dbReference type="EMBL" id="CAICTM010000300">
    <property type="protein sequence ID" value="CAB9507323.1"/>
    <property type="molecule type" value="Genomic_DNA"/>
</dbReference>
<evidence type="ECO:0000313" key="3">
    <source>
        <dbReference type="Proteomes" id="UP001153069"/>
    </source>
</evidence>
<feature type="transmembrane region" description="Helical" evidence="1">
    <location>
        <begin position="20"/>
        <end position="39"/>
    </location>
</feature>
<proteinExistence type="predicted"/>
<feature type="transmembrane region" description="Helical" evidence="1">
    <location>
        <begin position="336"/>
        <end position="355"/>
    </location>
</feature>
<evidence type="ECO:0008006" key="4">
    <source>
        <dbReference type="Google" id="ProtNLM"/>
    </source>
</evidence>
<accession>A0A9N8HA18</accession>
<reference evidence="2" key="1">
    <citation type="submission" date="2020-06" db="EMBL/GenBank/DDBJ databases">
        <authorList>
            <consortium name="Plant Systems Biology data submission"/>
        </authorList>
    </citation>
    <scope>NUCLEOTIDE SEQUENCE</scope>
    <source>
        <strain evidence="2">D6</strain>
    </source>
</reference>
<organism evidence="2 3">
    <name type="scientific">Seminavis robusta</name>
    <dbReference type="NCBI Taxonomy" id="568900"/>
    <lineage>
        <taxon>Eukaryota</taxon>
        <taxon>Sar</taxon>
        <taxon>Stramenopiles</taxon>
        <taxon>Ochrophyta</taxon>
        <taxon>Bacillariophyta</taxon>
        <taxon>Bacillariophyceae</taxon>
        <taxon>Bacillariophycidae</taxon>
        <taxon>Naviculales</taxon>
        <taxon>Naviculaceae</taxon>
        <taxon>Seminavis</taxon>
    </lineage>
</organism>
<keyword evidence="1" id="KW-0472">Membrane</keyword>
<sequence length="373" mass="40319">MKLFKSFSRTTITTRSSLLPWPFGIILLATLQIGSTLAFSRRYPSIPAHLDQCQTLLSTRVHPFPTHPKCRPPLLSTASDALLEAIQSDPQDEAQIASCIEDLEAANPLPPIEEDAKKEDFDPLLGLYEVSFVKTKRPKDNPVGGKWTRKTGIAQKLLRTRRSFQHLVPTNSTGLTKTFSAVGEAINVISLEAFAGILRISVILRGDAIPLTLAERSNTTRVVQPLTPLAVKALFDSPRIFIGRTGRIALSVGPKTSVLLDCLFCDDNIRLGMGGTSGSRFVFKRCSSDDEEANEFQALLQKPLPKRYKSFLSLGGIAALGVLGVARGFLRILSGTVAAIALSMAALIAFSGGGIEQGDMGVTMAKEEKAKAN</sequence>
<dbReference type="AlphaFoldDB" id="A0A9N8HA18"/>
<keyword evidence="3" id="KW-1185">Reference proteome</keyword>